<comment type="caution">
    <text evidence="2">The sequence shown here is derived from an EMBL/GenBank/DDBJ whole genome shotgun (WGS) entry which is preliminary data.</text>
</comment>
<dbReference type="EMBL" id="JANBPY010002085">
    <property type="protein sequence ID" value="KAJ1956662.1"/>
    <property type="molecule type" value="Genomic_DNA"/>
</dbReference>
<feature type="signal peptide" evidence="1">
    <location>
        <begin position="1"/>
        <end position="25"/>
    </location>
</feature>
<evidence type="ECO:0000256" key="1">
    <source>
        <dbReference type="SAM" id="SignalP"/>
    </source>
</evidence>
<keyword evidence="3" id="KW-1185">Reference proteome</keyword>
<name>A0A9W8AR79_9FUNG</name>
<evidence type="ECO:0000313" key="2">
    <source>
        <dbReference type="EMBL" id="KAJ1956662.1"/>
    </source>
</evidence>
<keyword evidence="1" id="KW-0732">Signal</keyword>
<gene>
    <name evidence="2" type="ORF">IWQ62_005252</name>
</gene>
<feature type="chain" id="PRO_5040968491" evidence="1">
    <location>
        <begin position="26"/>
        <end position="229"/>
    </location>
</feature>
<organism evidence="2 3">
    <name type="scientific">Dispira parvispora</name>
    <dbReference type="NCBI Taxonomy" id="1520584"/>
    <lineage>
        <taxon>Eukaryota</taxon>
        <taxon>Fungi</taxon>
        <taxon>Fungi incertae sedis</taxon>
        <taxon>Zoopagomycota</taxon>
        <taxon>Kickxellomycotina</taxon>
        <taxon>Dimargaritomycetes</taxon>
        <taxon>Dimargaritales</taxon>
        <taxon>Dimargaritaceae</taxon>
        <taxon>Dispira</taxon>
    </lineage>
</organism>
<dbReference type="AlphaFoldDB" id="A0A9W8AR79"/>
<proteinExistence type="predicted"/>
<dbReference type="OrthoDB" id="5578308at2759"/>
<sequence length="229" mass="25011">MGYTWVGKVFVTTVATLALFSSVQALPADSTQQPSKNSASTGGKYKFTTYISAFEQVDKGETNDEAEIHICEDGQFIGTTMYNSAFLDKLKQFGSGRTEDGTWYNVVESASDEHPNGCYARVDFASGDSGNSLTVYTSAAINGLELGTLVEIEELKGKKMNAEQSHNGCVMVTGNYVDEGSVNLWVYSAAQQKEYFSELPSTVTVKQDTGCEIENYYYSIDPSKTIGKR</sequence>
<evidence type="ECO:0000313" key="3">
    <source>
        <dbReference type="Proteomes" id="UP001150925"/>
    </source>
</evidence>
<accession>A0A9W8AR79</accession>
<reference evidence="2" key="1">
    <citation type="submission" date="2022-07" db="EMBL/GenBank/DDBJ databases">
        <title>Phylogenomic reconstructions and comparative analyses of Kickxellomycotina fungi.</title>
        <authorList>
            <person name="Reynolds N.K."/>
            <person name="Stajich J.E."/>
            <person name="Barry K."/>
            <person name="Grigoriev I.V."/>
            <person name="Crous P."/>
            <person name="Smith M.E."/>
        </authorList>
    </citation>
    <scope>NUCLEOTIDE SEQUENCE</scope>
    <source>
        <strain evidence="2">RSA 1196</strain>
    </source>
</reference>
<protein>
    <submittedName>
        <fullName evidence="2">Uncharacterized protein</fullName>
    </submittedName>
</protein>
<dbReference type="Proteomes" id="UP001150925">
    <property type="component" value="Unassembled WGS sequence"/>
</dbReference>